<feature type="compositionally biased region" description="Low complexity" evidence="1">
    <location>
        <begin position="572"/>
        <end position="581"/>
    </location>
</feature>
<protein>
    <submittedName>
        <fullName evidence="4">Uncharacterized protein</fullName>
    </submittedName>
</protein>
<dbReference type="PANTHER" id="PTHR45614">
    <property type="entry name" value="MYB PROTEIN-RELATED"/>
    <property type="match status" value="1"/>
</dbReference>
<dbReference type="InterPro" id="IPR009057">
    <property type="entry name" value="Homeodomain-like_sf"/>
</dbReference>
<dbReference type="InterPro" id="IPR017930">
    <property type="entry name" value="Myb_dom"/>
</dbReference>
<feature type="domain" description="HTH myb-type" evidence="3">
    <location>
        <begin position="424"/>
        <end position="465"/>
    </location>
</feature>
<accession>A0A8J2SGU5</accession>
<dbReference type="AlphaFoldDB" id="A0A8J2SGU5"/>
<organism evidence="4 5">
    <name type="scientific">Pelagomonas calceolata</name>
    <dbReference type="NCBI Taxonomy" id="35677"/>
    <lineage>
        <taxon>Eukaryota</taxon>
        <taxon>Sar</taxon>
        <taxon>Stramenopiles</taxon>
        <taxon>Ochrophyta</taxon>
        <taxon>Pelagophyceae</taxon>
        <taxon>Pelagomonadales</taxon>
        <taxon>Pelagomonadaceae</taxon>
        <taxon>Pelagomonas</taxon>
    </lineage>
</organism>
<sequence>MVSNRSANQTEVKGPTVRQFCLAVRGPPPRSKKVKRWAACYTGDRDGDLSTHHLYWRPWGYWTKVISPVDGTLVKGWFASSCGAIMKNDGTIDRGTPRTGKDKGMFQMTFPFGRGHLVHRVTCTSFHGHRDTDLWCVDHILTRSHHPDEQFPGRSSNLRWLPKHKELAARVGLPTNAARKDGEPWRFDQYKLVAAEKNGIPYWIRQVGTKGWTFVRDGLRYEVTNTKPKPPNVVIGEYEPDHAAYQRALAPRPRPTRMTEELPTAVAGLANCMVASDPETAPTGVAAPRPTPPTVFQRAATARPAPRPRPTLQTVVPLPGQSIEEALEEAELRYVEDFPEEFIGSDEEEAPSLYAIFRDVAPELLADNVESDILREAAPELLPDEAPGDDASADGLPEAGAAADVALPRWDADAGEWIHPSLREEDAALVKLVEQHGTKRWALISRELNTQISGIRTCKQCRERWVYKLDPTIKSDPWSPQEERTIRDAQRQLGNKWAEIAKLLPGRSDLAVKNYWYASVRKNQRRLKKKEKKKKKKKKKKDCQDGRPPPGALVAQTPTRPIVAAPPPSAAPDPAAALGQH</sequence>
<dbReference type="Proteomes" id="UP000789595">
    <property type="component" value="Unassembled WGS sequence"/>
</dbReference>
<feature type="domain" description="HTH myb-type" evidence="3">
    <location>
        <begin position="470"/>
        <end position="524"/>
    </location>
</feature>
<feature type="compositionally biased region" description="Basic residues" evidence="1">
    <location>
        <begin position="523"/>
        <end position="541"/>
    </location>
</feature>
<dbReference type="GO" id="GO:0005634">
    <property type="term" value="C:nucleus"/>
    <property type="evidence" value="ECO:0007669"/>
    <property type="project" value="TreeGrafter"/>
</dbReference>
<name>A0A8J2SGU5_9STRA</name>
<dbReference type="PANTHER" id="PTHR45614:SF274">
    <property type="entry name" value="MYB-LIKE DNA-BINDING PROTEIN"/>
    <property type="match status" value="1"/>
</dbReference>
<gene>
    <name evidence="4" type="ORF">PECAL_2P05070</name>
</gene>
<evidence type="ECO:0000259" key="3">
    <source>
        <dbReference type="PROSITE" id="PS51294"/>
    </source>
</evidence>
<dbReference type="InterPro" id="IPR050560">
    <property type="entry name" value="MYB_TF"/>
</dbReference>
<comment type="caution">
    <text evidence="4">The sequence shown here is derived from an EMBL/GenBank/DDBJ whole genome shotgun (WGS) entry which is preliminary data.</text>
</comment>
<evidence type="ECO:0000313" key="4">
    <source>
        <dbReference type="EMBL" id="CAH0367484.1"/>
    </source>
</evidence>
<feature type="domain" description="Myb-like" evidence="2">
    <location>
        <begin position="423"/>
        <end position="469"/>
    </location>
</feature>
<dbReference type="PROSITE" id="PS50090">
    <property type="entry name" value="MYB_LIKE"/>
    <property type="match status" value="2"/>
</dbReference>
<dbReference type="Pfam" id="PF13921">
    <property type="entry name" value="Myb_DNA-bind_6"/>
    <property type="match status" value="1"/>
</dbReference>
<dbReference type="InterPro" id="IPR001005">
    <property type="entry name" value="SANT/Myb"/>
</dbReference>
<dbReference type="Gene3D" id="1.10.10.60">
    <property type="entry name" value="Homeodomain-like"/>
    <property type="match status" value="2"/>
</dbReference>
<dbReference type="EMBL" id="CAKKNE010000002">
    <property type="protein sequence ID" value="CAH0367484.1"/>
    <property type="molecule type" value="Genomic_DNA"/>
</dbReference>
<dbReference type="SMART" id="SM00717">
    <property type="entry name" value="SANT"/>
    <property type="match status" value="2"/>
</dbReference>
<feature type="region of interest" description="Disordered" evidence="1">
    <location>
        <begin position="523"/>
        <end position="581"/>
    </location>
</feature>
<reference evidence="4" key="1">
    <citation type="submission" date="2021-11" db="EMBL/GenBank/DDBJ databases">
        <authorList>
            <consortium name="Genoscope - CEA"/>
            <person name="William W."/>
        </authorList>
    </citation>
    <scope>NUCLEOTIDE SEQUENCE</scope>
</reference>
<keyword evidence="5" id="KW-1185">Reference proteome</keyword>
<dbReference type="GO" id="GO:0000978">
    <property type="term" value="F:RNA polymerase II cis-regulatory region sequence-specific DNA binding"/>
    <property type="evidence" value="ECO:0007669"/>
    <property type="project" value="TreeGrafter"/>
</dbReference>
<dbReference type="OrthoDB" id="2143914at2759"/>
<evidence type="ECO:0000259" key="2">
    <source>
        <dbReference type="PROSITE" id="PS50090"/>
    </source>
</evidence>
<feature type="domain" description="Myb-like" evidence="2">
    <location>
        <begin position="470"/>
        <end position="520"/>
    </location>
</feature>
<evidence type="ECO:0000313" key="5">
    <source>
        <dbReference type="Proteomes" id="UP000789595"/>
    </source>
</evidence>
<proteinExistence type="predicted"/>
<dbReference type="CDD" id="cd00167">
    <property type="entry name" value="SANT"/>
    <property type="match status" value="2"/>
</dbReference>
<evidence type="ECO:0000256" key="1">
    <source>
        <dbReference type="SAM" id="MobiDB-lite"/>
    </source>
</evidence>
<dbReference type="PROSITE" id="PS51294">
    <property type="entry name" value="HTH_MYB"/>
    <property type="match status" value="2"/>
</dbReference>
<dbReference type="SUPFAM" id="SSF46689">
    <property type="entry name" value="Homeodomain-like"/>
    <property type="match status" value="1"/>
</dbReference>
<dbReference type="GO" id="GO:0000981">
    <property type="term" value="F:DNA-binding transcription factor activity, RNA polymerase II-specific"/>
    <property type="evidence" value="ECO:0007669"/>
    <property type="project" value="TreeGrafter"/>
</dbReference>